<dbReference type="PANTHER" id="PTHR11271:SF48">
    <property type="entry name" value="AMIDOHYDROLASE-RELATED DOMAIN-CONTAINING PROTEIN"/>
    <property type="match status" value="1"/>
</dbReference>
<dbReference type="InterPro" id="IPR006680">
    <property type="entry name" value="Amidohydro-rel"/>
</dbReference>
<dbReference type="SUPFAM" id="SSF51338">
    <property type="entry name" value="Composite domain of metallo-dependent hydrolases"/>
    <property type="match status" value="1"/>
</dbReference>
<dbReference type="NCBIfam" id="TIGR02022">
    <property type="entry name" value="hutF"/>
    <property type="match status" value="1"/>
</dbReference>
<accession>A0ABS1DKK1</accession>
<dbReference type="InterPro" id="IPR032466">
    <property type="entry name" value="Metal_Hydrolase"/>
</dbReference>
<dbReference type="SUPFAM" id="SSF51556">
    <property type="entry name" value="Metallo-dependent hydrolases"/>
    <property type="match status" value="1"/>
</dbReference>
<dbReference type="EMBL" id="NRRL01000083">
    <property type="protein sequence ID" value="MBK1670253.1"/>
    <property type="molecule type" value="Genomic_DNA"/>
</dbReference>
<proteinExistence type="predicted"/>
<evidence type="ECO:0000256" key="1">
    <source>
        <dbReference type="ARBA" id="ARBA00001947"/>
    </source>
</evidence>
<keyword evidence="2" id="KW-0479">Metal-binding</keyword>
<keyword evidence="7" id="KW-1185">Reference proteome</keyword>
<evidence type="ECO:0000313" key="6">
    <source>
        <dbReference type="EMBL" id="MBK1670253.1"/>
    </source>
</evidence>
<evidence type="ECO:0000256" key="4">
    <source>
        <dbReference type="ARBA" id="ARBA00022833"/>
    </source>
</evidence>
<dbReference type="RefSeq" id="WP_200342609.1">
    <property type="nucleotide sequence ID" value="NZ_NRRL01000083.1"/>
</dbReference>
<evidence type="ECO:0000313" key="7">
    <source>
        <dbReference type="Proteomes" id="UP001296873"/>
    </source>
</evidence>
<dbReference type="InterPro" id="IPR051607">
    <property type="entry name" value="Metallo-dep_hydrolases"/>
</dbReference>
<keyword evidence="4" id="KW-0862">Zinc</keyword>
<dbReference type="InterPro" id="IPR011059">
    <property type="entry name" value="Metal-dep_hydrolase_composite"/>
</dbReference>
<organism evidence="6 7">
    <name type="scientific">Rhodovibrio sodomensis</name>
    <dbReference type="NCBI Taxonomy" id="1088"/>
    <lineage>
        <taxon>Bacteria</taxon>
        <taxon>Pseudomonadati</taxon>
        <taxon>Pseudomonadota</taxon>
        <taxon>Alphaproteobacteria</taxon>
        <taxon>Rhodospirillales</taxon>
        <taxon>Rhodovibrionaceae</taxon>
        <taxon>Rhodovibrio</taxon>
    </lineage>
</organism>
<sequence>MPDYFAERTWLPQGWATDVRLSVDAEGGCLTAVRANADAAGATGLTGPVVPGVPNAHSHAFRRALAGLAERAVGFDGWRASLYRLANALTPEQLEAVTAQAYVELLKAGYTSVAEFHDLHHDPRGRPYRDLPEMAWRVLSAGRHAGMAVTLLPVLYGYGGVGGQAPAAEQRRFVNEPERLLHLIQRVQQETRGQPDVRVGLAAHSLRAVTPETLQAAVDGFRRLDRTAPIHIHLAERPAEVAAVQDWYRKPPAAWLLDAPDLVDDTWTFVHATRTTDAEVDQLAARGVTLALCPTTEANLGVGLFAAARFADKGGRMAVGSDSQLCRDPFAELGWLDHGQRLRQGSRPGLRPQRPGDGPGADLLSRAGLGGRRALGQKVGQLVPGARADLLVLDRAVPALAGVPDDRLLDALLVQQPSAAVRDVMAGGQWRVEDRRHAAEHAILQDYRAAMAQLLPQLG</sequence>
<dbReference type="Gene3D" id="3.20.20.140">
    <property type="entry name" value="Metal-dependent hydrolases"/>
    <property type="match status" value="1"/>
</dbReference>
<dbReference type="Pfam" id="PF01979">
    <property type="entry name" value="Amidohydro_1"/>
    <property type="match status" value="1"/>
</dbReference>
<evidence type="ECO:0000256" key="3">
    <source>
        <dbReference type="ARBA" id="ARBA00022801"/>
    </source>
</evidence>
<reference evidence="6 7" key="1">
    <citation type="journal article" date="2020" name="Microorganisms">
        <title>Osmotic Adaptation and Compatible Solute Biosynthesis of Phototrophic Bacteria as Revealed from Genome Analyses.</title>
        <authorList>
            <person name="Imhoff J.F."/>
            <person name="Rahn T."/>
            <person name="Kunzel S."/>
            <person name="Keller A."/>
            <person name="Neulinger S.C."/>
        </authorList>
    </citation>
    <scope>NUCLEOTIDE SEQUENCE [LARGE SCALE GENOMIC DNA]</scope>
    <source>
        <strain evidence="6 7">DSM 9895</strain>
    </source>
</reference>
<dbReference type="Gene3D" id="2.30.40.10">
    <property type="entry name" value="Urease, subunit C, domain 1"/>
    <property type="match status" value="1"/>
</dbReference>
<protein>
    <submittedName>
        <fullName evidence="6">Formimidoylglutamate deiminase</fullName>
    </submittedName>
</protein>
<dbReference type="InterPro" id="IPR010252">
    <property type="entry name" value="HutF"/>
</dbReference>
<dbReference type="PANTHER" id="PTHR11271">
    <property type="entry name" value="GUANINE DEAMINASE"/>
    <property type="match status" value="1"/>
</dbReference>
<feature type="domain" description="Amidohydrolase-related" evidence="5">
    <location>
        <begin position="49"/>
        <end position="430"/>
    </location>
</feature>
<evidence type="ECO:0000259" key="5">
    <source>
        <dbReference type="Pfam" id="PF01979"/>
    </source>
</evidence>
<comment type="cofactor">
    <cofactor evidence="1">
        <name>Zn(2+)</name>
        <dbReference type="ChEBI" id="CHEBI:29105"/>
    </cofactor>
</comment>
<comment type="caution">
    <text evidence="6">The sequence shown here is derived from an EMBL/GenBank/DDBJ whole genome shotgun (WGS) entry which is preliminary data.</text>
</comment>
<name>A0ABS1DKK1_9PROT</name>
<keyword evidence="3" id="KW-0378">Hydrolase</keyword>
<dbReference type="Proteomes" id="UP001296873">
    <property type="component" value="Unassembled WGS sequence"/>
</dbReference>
<gene>
    <name evidence="6" type="primary">hutF</name>
    <name evidence="6" type="ORF">CKO28_19675</name>
</gene>
<evidence type="ECO:0000256" key="2">
    <source>
        <dbReference type="ARBA" id="ARBA00022723"/>
    </source>
</evidence>